<accession>A0A1M5P7H5</accession>
<dbReference type="SUPFAM" id="SSF55347">
    <property type="entry name" value="Glyceraldehyde-3-phosphate dehydrogenase-like, C-terminal domain"/>
    <property type="match status" value="1"/>
</dbReference>
<dbReference type="GO" id="GO:0016491">
    <property type="term" value="F:oxidoreductase activity"/>
    <property type="evidence" value="ECO:0007669"/>
    <property type="project" value="UniProtKB-KW"/>
</dbReference>
<dbReference type="InterPro" id="IPR036291">
    <property type="entry name" value="NAD(P)-bd_dom_sf"/>
</dbReference>
<keyword evidence="6" id="KW-1185">Reference proteome</keyword>
<dbReference type="STRING" id="1206085.SAMN05443575_2986"/>
<dbReference type="AlphaFoldDB" id="A0A1M5P7H5"/>
<reference evidence="5 6" key="1">
    <citation type="submission" date="2016-11" db="EMBL/GenBank/DDBJ databases">
        <authorList>
            <person name="Jaros S."/>
            <person name="Januszkiewicz K."/>
            <person name="Wedrychowicz H."/>
        </authorList>
    </citation>
    <scope>NUCLEOTIDE SEQUENCE [LARGE SCALE GENOMIC DNA]</scope>
    <source>
        <strain evidence="5 6">DSM 45627</strain>
    </source>
</reference>
<evidence type="ECO:0000256" key="2">
    <source>
        <dbReference type="ARBA" id="ARBA00023002"/>
    </source>
</evidence>
<evidence type="ECO:0000313" key="6">
    <source>
        <dbReference type="Proteomes" id="UP000186132"/>
    </source>
</evidence>
<feature type="domain" description="Gfo/Idh/MocA-like oxidoreductase N-terminal" evidence="3">
    <location>
        <begin position="5"/>
        <end position="110"/>
    </location>
</feature>
<name>A0A1M5P7H5_9ACTN</name>
<dbReference type="InterPro" id="IPR050984">
    <property type="entry name" value="Gfo/Idh/MocA_domain"/>
</dbReference>
<feature type="domain" description="GFO/IDH/MocA-like oxidoreductase" evidence="4">
    <location>
        <begin position="139"/>
        <end position="242"/>
    </location>
</feature>
<proteinExistence type="inferred from homology"/>
<dbReference type="EMBL" id="FQVU01000004">
    <property type="protein sequence ID" value="SHG97173.1"/>
    <property type="molecule type" value="Genomic_DNA"/>
</dbReference>
<evidence type="ECO:0000256" key="1">
    <source>
        <dbReference type="ARBA" id="ARBA00010928"/>
    </source>
</evidence>
<protein>
    <submittedName>
        <fullName evidence="5">Predicted dehydrogenase</fullName>
    </submittedName>
</protein>
<dbReference type="SUPFAM" id="SSF51735">
    <property type="entry name" value="NAD(P)-binding Rossmann-fold domains"/>
    <property type="match status" value="1"/>
</dbReference>
<dbReference type="InterPro" id="IPR055170">
    <property type="entry name" value="GFO_IDH_MocA-like_dom"/>
</dbReference>
<keyword evidence="2" id="KW-0560">Oxidoreductase</keyword>
<comment type="similarity">
    <text evidence="1">Belongs to the Gfo/Idh/MocA family.</text>
</comment>
<evidence type="ECO:0000259" key="3">
    <source>
        <dbReference type="Pfam" id="PF01408"/>
    </source>
</evidence>
<dbReference type="Proteomes" id="UP000186132">
    <property type="component" value="Unassembled WGS sequence"/>
</dbReference>
<organism evidence="5 6">
    <name type="scientific">Jatrophihabitans endophyticus</name>
    <dbReference type="NCBI Taxonomy" id="1206085"/>
    <lineage>
        <taxon>Bacteria</taxon>
        <taxon>Bacillati</taxon>
        <taxon>Actinomycetota</taxon>
        <taxon>Actinomycetes</taxon>
        <taxon>Jatrophihabitantales</taxon>
        <taxon>Jatrophihabitantaceae</taxon>
        <taxon>Jatrophihabitans</taxon>
    </lineage>
</organism>
<dbReference type="Gene3D" id="3.40.50.720">
    <property type="entry name" value="NAD(P)-binding Rossmann-like Domain"/>
    <property type="match status" value="1"/>
</dbReference>
<evidence type="ECO:0000313" key="5">
    <source>
        <dbReference type="EMBL" id="SHG97173.1"/>
    </source>
</evidence>
<dbReference type="OrthoDB" id="9815825at2"/>
<gene>
    <name evidence="5" type="ORF">SAMN05443575_2986</name>
</gene>
<dbReference type="RefSeq" id="WP_073391231.1">
    <property type="nucleotide sequence ID" value="NZ_FQVU01000004.1"/>
</dbReference>
<dbReference type="PANTHER" id="PTHR22604:SF105">
    <property type="entry name" value="TRANS-1,2-DIHYDROBENZENE-1,2-DIOL DEHYDROGENASE"/>
    <property type="match status" value="1"/>
</dbReference>
<dbReference type="Pfam" id="PF22725">
    <property type="entry name" value="GFO_IDH_MocA_C3"/>
    <property type="match status" value="1"/>
</dbReference>
<dbReference type="InterPro" id="IPR000683">
    <property type="entry name" value="Gfo/Idh/MocA-like_OxRdtase_N"/>
</dbReference>
<evidence type="ECO:0000259" key="4">
    <source>
        <dbReference type="Pfam" id="PF22725"/>
    </source>
</evidence>
<dbReference type="Pfam" id="PF01408">
    <property type="entry name" value="GFO_IDH_MocA"/>
    <property type="match status" value="1"/>
</dbReference>
<dbReference type="Gene3D" id="3.30.360.10">
    <property type="entry name" value="Dihydrodipicolinate Reductase, domain 2"/>
    <property type="match status" value="1"/>
</dbReference>
<dbReference type="GO" id="GO:0000166">
    <property type="term" value="F:nucleotide binding"/>
    <property type="evidence" value="ECO:0007669"/>
    <property type="project" value="InterPro"/>
</dbReference>
<dbReference type="PANTHER" id="PTHR22604">
    <property type="entry name" value="OXIDOREDUCTASES"/>
    <property type="match status" value="1"/>
</dbReference>
<sequence>MTAPVRWGILGTANIARKSLLPAVAAAGGVAQVVGSRSTDRAAAWAAEHGVARGTDYEGVLTADDVDAIYVALPNDRHVEWAARAAATGKAVLCEKPLALDAAEVHTLVDGLDAGARVWEAFVFPFHPQTQHIASLLPELGDPLQLFSEFHFSLPAGGNIRWDATGGGALYDVGCYSIRLARLLFGTEPDAAHGSAVRNADGVDTSSTAVLDFPDERRLLLSASIQRPFSTRTRVVGTRAELHVDNPFHPKPGDTVTLVRDGEVVDTWTADERLAFAHGVAHVQAVVAGTEAPRHTVLDDGLAQARALDLVRAAVDA</sequence>